<name>A0A6N7PZ58_9BACT</name>
<feature type="signal peptide" evidence="2">
    <location>
        <begin position="1"/>
        <end position="23"/>
    </location>
</feature>
<evidence type="ECO:0000256" key="1">
    <source>
        <dbReference type="SAM" id="MobiDB-lite"/>
    </source>
</evidence>
<protein>
    <submittedName>
        <fullName evidence="3">Uncharacterized protein</fullName>
    </submittedName>
</protein>
<dbReference type="Proteomes" id="UP000440224">
    <property type="component" value="Unassembled WGS sequence"/>
</dbReference>
<dbReference type="AlphaFoldDB" id="A0A6N7PZ58"/>
<evidence type="ECO:0000313" key="3">
    <source>
        <dbReference type="EMBL" id="MRG96156.1"/>
    </source>
</evidence>
<dbReference type="RefSeq" id="WP_153822956.1">
    <property type="nucleotide sequence ID" value="NZ_WJIE01000010.1"/>
</dbReference>
<keyword evidence="4" id="KW-1185">Reference proteome</keyword>
<keyword evidence="2" id="KW-0732">Signal</keyword>
<sequence length="376" mass="38871">MPRLPSLPLLLLLASCAAAPLPAEPPLLVNPPPPVAAAPPADPAPPPAPPPPPETPLPPLVALDAPIACTFDAPRWRGATDIAELALRLGGKPFVRITGGAARLSVPVGPAGDTVLQIQDAGFTVQGHLPASASSLGPNEPFVLNGFAIPTIFARLAWSEGKDASLAVTHAGSDDLEVLDPPLRATRPCADVGLDGRSFVADEAVPGGGESKKQDVKAFLPGSRVAIAVEPKGKPVARIAVKEATHVTVFESRGGMSRVSLPVGTLVVFGWVKTSDLKPAGSLSGYGTGSGRRGLRPPEVVVKERLRCEHDVPLVAEVEGERRTVGAIGKTTPIEVLERVGDEARVRVWTKAIHAAAGALFLVRAFDLHGCAAVQG</sequence>
<accession>A0A6N7PZ58</accession>
<dbReference type="EMBL" id="WJIE01000010">
    <property type="protein sequence ID" value="MRG96156.1"/>
    <property type="molecule type" value="Genomic_DNA"/>
</dbReference>
<evidence type="ECO:0000313" key="4">
    <source>
        <dbReference type="Proteomes" id="UP000440224"/>
    </source>
</evidence>
<feature type="region of interest" description="Disordered" evidence="1">
    <location>
        <begin position="23"/>
        <end position="59"/>
    </location>
</feature>
<comment type="caution">
    <text evidence="3">The sequence shown here is derived from an EMBL/GenBank/DDBJ whole genome shotgun (WGS) entry which is preliminary data.</text>
</comment>
<dbReference type="OrthoDB" id="5501762at2"/>
<feature type="chain" id="PRO_5026857868" evidence="2">
    <location>
        <begin position="24"/>
        <end position="376"/>
    </location>
</feature>
<evidence type="ECO:0000256" key="2">
    <source>
        <dbReference type="SAM" id="SignalP"/>
    </source>
</evidence>
<reference evidence="3 4" key="1">
    <citation type="submission" date="2019-10" db="EMBL/GenBank/DDBJ databases">
        <title>A soil myxobacterium in the family Polyangiaceae.</title>
        <authorList>
            <person name="Li Y."/>
            <person name="Wang J."/>
        </authorList>
    </citation>
    <scope>NUCLEOTIDE SEQUENCE [LARGE SCALE GENOMIC DNA]</scope>
    <source>
        <strain evidence="3 4">DSM 14734</strain>
    </source>
</reference>
<gene>
    <name evidence="3" type="ORF">GF068_30170</name>
</gene>
<organism evidence="3 4">
    <name type="scientific">Polyangium spumosum</name>
    <dbReference type="NCBI Taxonomy" id="889282"/>
    <lineage>
        <taxon>Bacteria</taxon>
        <taxon>Pseudomonadati</taxon>
        <taxon>Myxococcota</taxon>
        <taxon>Polyangia</taxon>
        <taxon>Polyangiales</taxon>
        <taxon>Polyangiaceae</taxon>
        <taxon>Polyangium</taxon>
    </lineage>
</organism>
<dbReference type="PROSITE" id="PS51257">
    <property type="entry name" value="PROKAR_LIPOPROTEIN"/>
    <property type="match status" value="1"/>
</dbReference>
<proteinExistence type="predicted"/>